<dbReference type="SUPFAM" id="SSF52058">
    <property type="entry name" value="L domain-like"/>
    <property type="match status" value="1"/>
</dbReference>
<proteinExistence type="predicted"/>
<accession>A0A811NDA9</accession>
<evidence type="ECO:0000259" key="1">
    <source>
        <dbReference type="Pfam" id="PF00646"/>
    </source>
</evidence>
<dbReference type="Proteomes" id="UP000604825">
    <property type="component" value="Unassembled WGS sequence"/>
</dbReference>
<comment type="caution">
    <text evidence="2">The sequence shown here is derived from an EMBL/GenBank/DDBJ whole genome shotgun (WGS) entry which is preliminary data.</text>
</comment>
<dbReference type="EMBL" id="CAJGYO010000003">
    <property type="protein sequence ID" value="CAD6220395.1"/>
    <property type="molecule type" value="Genomic_DNA"/>
</dbReference>
<dbReference type="SUPFAM" id="SSF81383">
    <property type="entry name" value="F-box domain"/>
    <property type="match status" value="1"/>
</dbReference>
<dbReference type="InterPro" id="IPR001810">
    <property type="entry name" value="F-box_dom"/>
</dbReference>
<feature type="domain" description="F-box" evidence="1">
    <location>
        <begin position="25"/>
        <end position="60"/>
    </location>
</feature>
<evidence type="ECO:0000313" key="3">
    <source>
        <dbReference type="Proteomes" id="UP000604825"/>
    </source>
</evidence>
<dbReference type="InterPro" id="IPR053197">
    <property type="entry name" value="F-box_SCFL_complex_component"/>
</dbReference>
<evidence type="ECO:0000313" key="2">
    <source>
        <dbReference type="EMBL" id="CAD6220395.1"/>
    </source>
</evidence>
<reference evidence="2" key="1">
    <citation type="submission" date="2020-10" db="EMBL/GenBank/DDBJ databases">
        <authorList>
            <person name="Han B."/>
            <person name="Lu T."/>
            <person name="Zhao Q."/>
            <person name="Huang X."/>
            <person name="Zhao Y."/>
        </authorList>
    </citation>
    <scope>NUCLEOTIDE SEQUENCE</scope>
</reference>
<dbReference type="PANTHER" id="PTHR34223">
    <property type="entry name" value="OS11G0201299 PROTEIN"/>
    <property type="match status" value="1"/>
</dbReference>
<dbReference type="InterPro" id="IPR036047">
    <property type="entry name" value="F-box-like_dom_sf"/>
</dbReference>
<dbReference type="Pfam" id="PF00646">
    <property type="entry name" value="F-box"/>
    <property type="match status" value="1"/>
</dbReference>
<dbReference type="OrthoDB" id="692671at2759"/>
<dbReference type="AlphaFoldDB" id="A0A811NDA9"/>
<gene>
    <name evidence="2" type="ORF">NCGR_LOCUS13881</name>
</gene>
<protein>
    <recommendedName>
        <fullName evidence="1">F-box domain-containing protein</fullName>
    </recommendedName>
</protein>
<keyword evidence="3" id="KW-1185">Reference proteome</keyword>
<dbReference type="PANTHER" id="PTHR34223:SF51">
    <property type="entry name" value="OS06G0556300 PROTEIN"/>
    <property type="match status" value="1"/>
</dbReference>
<sequence length="378" mass="40922">MLPPGESQPPPPPAARERAVDLLGDLTTDVLDKILAGMPARDVVRTSVLSPPWRRRWESVLGLDIELHDVPDEAGAWGSIAGFLERCAAPVGCVSIRGVPLSVYHRTDDWVRAVAGKSPRSLSLALPLATPLPSLFHCDPAVLGELELRCCAIPAPPDGFAGFQRLNRLDLDDVVFTGGNAWAQLEAMVSAAAPTLVDLRLQNIAFAVADDGAVPGGGWVIQAPNLRRLVLRLRIAGAGLWELGPLPNLEFARIFLNDSAENIDYVQMFTAISNVRELHIGNFDIATQVNSTVTGSHLLSLIITRSCICLASVSLSPLLCGVHAYPPNFCVYKYLQPNNETRALLFNSKPYIRIGQMVAIMMAYIPVLNHCITCGVKQ</sequence>
<organism evidence="2 3">
    <name type="scientific">Miscanthus lutarioriparius</name>
    <dbReference type="NCBI Taxonomy" id="422564"/>
    <lineage>
        <taxon>Eukaryota</taxon>
        <taxon>Viridiplantae</taxon>
        <taxon>Streptophyta</taxon>
        <taxon>Embryophyta</taxon>
        <taxon>Tracheophyta</taxon>
        <taxon>Spermatophyta</taxon>
        <taxon>Magnoliopsida</taxon>
        <taxon>Liliopsida</taxon>
        <taxon>Poales</taxon>
        <taxon>Poaceae</taxon>
        <taxon>PACMAD clade</taxon>
        <taxon>Panicoideae</taxon>
        <taxon>Andropogonodae</taxon>
        <taxon>Andropogoneae</taxon>
        <taxon>Saccharinae</taxon>
        <taxon>Miscanthus</taxon>
    </lineage>
</organism>
<name>A0A811NDA9_9POAL</name>